<proteinExistence type="predicted"/>
<reference evidence="3" key="1">
    <citation type="submission" date="2017-02" db="UniProtKB">
        <authorList>
            <consortium name="WormBaseParasite"/>
        </authorList>
    </citation>
    <scope>IDENTIFICATION</scope>
</reference>
<dbReference type="WBParaSite" id="ASIM_0002103101-mRNA-1">
    <property type="protein sequence ID" value="ASIM_0002103101-mRNA-1"/>
    <property type="gene ID" value="ASIM_0002103101"/>
</dbReference>
<evidence type="ECO:0000313" key="3">
    <source>
        <dbReference type="WBParaSite" id="ASIM_0002103101-mRNA-1"/>
    </source>
</evidence>
<accession>A0A0M3KJ59</accession>
<protein>
    <submittedName>
        <fullName evidence="3">Chemotaxis protein</fullName>
    </submittedName>
</protein>
<gene>
    <name evidence="1" type="ORF">ASIM_LOCUS20408</name>
</gene>
<organism evidence="3">
    <name type="scientific">Anisakis simplex</name>
    <name type="common">Herring worm</name>
    <dbReference type="NCBI Taxonomy" id="6269"/>
    <lineage>
        <taxon>Eukaryota</taxon>
        <taxon>Metazoa</taxon>
        <taxon>Ecdysozoa</taxon>
        <taxon>Nematoda</taxon>
        <taxon>Chromadorea</taxon>
        <taxon>Rhabditida</taxon>
        <taxon>Spirurina</taxon>
        <taxon>Ascaridomorpha</taxon>
        <taxon>Ascaridoidea</taxon>
        <taxon>Anisakidae</taxon>
        <taxon>Anisakis</taxon>
        <taxon>Anisakis simplex complex</taxon>
    </lineage>
</organism>
<sequence length="47" mass="5181">MIAEQLDASRTKQIIDAVQVGDHSNASSDGVILRMIDVLQKNYHIGE</sequence>
<reference evidence="1 2" key="2">
    <citation type="submission" date="2018-11" db="EMBL/GenBank/DDBJ databases">
        <authorList>
            <consortium name="Pathogen Informatics"/>
        </authorList>
    </citation>
    <scope>NUCLEOTIDE SEQUENCE [LARGE SCALE GENOMIC DNA]</scope>
</reference>
<name>A0A0M3KJ59_ANISI</name>
<evidence type="ECO:0000313" key="1">
    <source>
        <dbReference type="EMBL" id="VDK76635.1"/>
    </source>
</evidence>
<evidence type="ECO:0000313" key="2">
    <source>
        <dbReference type="Proteomes" id="UP000267096"/>
    </source>
</evidence>
<keyword evidence="2" id="KW-1185">Reference proteome</keyword>
<dbReference type="AlphaFoldDB" id="A0A0M3KJ59"/>
<dbReference type="Proteomes" id="UP000267096">
    <property type="component" value="Unassembled WGS sequence"/>
</dbReference>
<dbReference type="EMBL" id="UYRR01039517">
    <property type="protein sequence ID" value="VDK76635.1"/>
    <property type="molecule type" value="Genomic_DNA"/>
</dbReference>